<dbReference type="PANTHER" id="PTHR13557:SF1">
    <property type="entry name" value="COILED-COIL DOMAIN-CONTAINING PROTEIN 86"/>
    <property type="match status" value="1"/>
</dbReference>
<keyword evidence="7" id="KW-0690">Ribosome biogenesis</keyword>
<evidence type="ECO:0000256" key="9">
    <source>
        <dbReference type="ARBA" id="ARBA00022553"/>
    </source>
</evidence>
<name>A0A553NZB3_TIGCA</name>
<feature type="region of interest" description="Disordered" evidence="14">
    <location>
        <begin position="175"/>
        <end position="200"/>
    </location>
</feature>
<feature type="compositionally biased region" description="Low complexity" evidence="14">
    <location>
        <begin position="51"/>
        <end position="63"/>
    </location>
</feature>
<comment type="function">
    <text evidence="1">Involved in nucleolar integrity and required for processing of the pre-rRNA for the 60S ribosome subunit.</text>
</comment>
<evidence type="ECO:0000256" key="12">
    <source>
        <dbReference type="ARBA" id="ARBA00023242"/>
    </source>
</evidence>
<sequence length="232" mass="26269">MTRVKSDSESSEATLAVRKSRRLSGIRPDLTLQQAQAQVDSPRRSRRHSGGSDVSDASHVSASEPAAPTHANPGLTQLAPIQEVVSPVKKGENPPSAPPKSSQVTDKRVGGMISAVTIPKGKCKSGRFWKSDRDRFRSVIQSKGLKTTFEARAHRKEELQRVKAFEQSLKDELRQKKLEHQQRREHNLKRKEENQKKSEVYQIIKNPAKIKRMKKKQLKMLVKRDVLDQVQK</sequence>
<evidence type="ECO:0000256" key="2">
    <source>
        <dbReference type="ARBA" id="ARBA00004286"/>
    </source>
</evidence>
<evidence type="ECO:0000256" key="3">
    <source>
        <dbReference type="ARBA" id="ARBA00004604"/>
    </source>
</evidence>
<proteinExistence type="inferred from homology"/>
<evidence type="ECO:0000256" key="1">
    <source>
        <dbReference type="ARBA" id="ARBA00004090"/>
    </source>
</evidence>
<comment type="caution">
    <text evidence="15">The sequence shown here is derived from an EMBL/GenBank/DDBJ whole genome shotgun (WGS) entry which is preliminary data.</text>
</comment>
<accession>A0A553NZB3</accession>
<keyword evidence="8" id="KW-0698">rRNA processing</keyword>
<comment type="subcellular location">
    <subcellularLocation>
        <location evidence="2">Chromosome</location>
    </subcellularLocation>
    <subcellularLocation>
        <location evidence="3">Nucleus</location>
        <location evidence="3">Nucleolus</location>
    </subcellularLocation>
</comment>
<feature type="compositionally biased region" description="Basic and acidic residues" evidence="14">
    <location>
        <begin position="175"/>
        <end position="199"/>
    </location>
</feature>
<evidence type="ECO:0000256" key="8">
    <source>
        <dbReference type="ARBA" id="ARBA00022552"/>
    </source>
</evidence>
<evidence type="ECO:0000313" key="15">
    <source>
        <dbReference type="EMBL" id="TRY70784.1"/>
    </source>
</evidence>
<evidence type="ECO:0000256" key="5">
    <source>
        <dbReference type="ARBA" id="ARBA00016738"/>
    </source>
</evidence>
<dbReference type="PANTHER" id="PTHR13557">
    <property type="entry name" value="COILED-COIL DOMAIN-CONTAINING PROTEIN 86"/>
    <property type="match status" value="1"/>
</dbReference>
<dbReference type="STRING" id="6832.A0A553NZB3"/>
<dbReference type="GO" id="GO:0005694">
    <property type="term" value="C:chromosome"/>
    <property type="evidence" value="ECO:0007669"/>
    <property type="project" value="UniProtKB-SubCell"/>
</dbReference>
<dbReference type="GO" id="GO:0005730">
    <property type="term" value="C:nucleolus"/>
    <property type="evidence" value="ECO:0007669"/>
    <property type="project" value="UniProtKB-SubCell"/>
</dbReference>
<organism evidence="15 16">
    <name type="scientific">Tigriopus californicus</name>
    <name type="common">Marine copepod</name>
    <dbReference type="NCBI Taxonomy" id="6832"/>
    <lineage>
        <taxon>Eukaryota</taxon>
        <taxon>Metazoa</taxon>
        <taxon>Ecdysozoa</taxon>
        <taxon>Arthropoda</taxon>
        <taxon>Crustacea</taxon>
        <taxon>Multicrustacea</taxon>
        <taxon>Hexanauplia</taxon>
        <taxon>Copepoda</taxon>
        <taxon>Harpacticoida</taxon>
        <taxon>Harpacticidae</taxon>
        <taxon>Tigriopus</taxon>
    </lineage>
</organism>
<dbReference type="Pfam" id="PF03879">
    <property type="entry name" value="Cgr1"/>
    <property type="match status" value="1"/>
</dbReference>
<evidence type="ECO:0000256" key="13">
    <source>
        <dbReference type="ARBA" id="ARBA00093307"/>
    </source>
</evidence>
<keyword evidence="9" id="KW-0597">Phosphoprotein</keyword>
<evidence type="ECO:0000256" key="7">
    <source>
        <dbReference type="ARBA" id="ARBA00022517"/>
    </source>
</evidence>
<protein>
    <recommendedName>
        <fullName evidence="5">Coiled-coil domain-containing protein 86</fullName>
    </recommendedName>
</protein>
<reference evidence="15 16" key="1">
    <citation type="journal article" date="2018" name="Nat. Ecol. Evol.">
        <title>Genomic signatures of mitonuclear coevolution across populations of Tigriopus californicus.</title>
        <authorList>
            <person name="Barreto F.S."/>
            <person name="Watson E.T."/>
            <person name="Lima T.G."/>
            <person name="Willett C.S."/>
            <person name="Edmands S."/>
            <person name="Li W."/>
            <person name="Burton R.S."/>
        </authorList>
    </citation>
    <scope>NUCLEOTIDE SEQUENCE [LARGE SCALE GENOMIC DNA]</scope>
    <source>
        <strain evidence="15 16">San Diego</strain>
    </source>
</reference>
<evidence type="ECO:0000313" key="16">
    <source>
        <dbReference type="Proteomes" id="UP000318571"/>
    </source>
</evidence>
<keyword evidence="12" id="KW-0539">Nucleus</keyword>
<evidence type="ECO:0000256" key="4">
    <source>
        <dbReference type="ARBA" id="ARBA00007869"/>
    </source>
</evidence>
<keyword evidence="11" id="KW-0175">Coiled coil</keyword>
<dbReference type="GO" id="GO:0006364">
    <property type="term" value="P:rRNA processing"/>
    <property type="evidence" value="ECO:0007669"/>
    <property type="project" value="UniProtKB-KW"/>
</dbReference>
<evidence type="ECO:0000256" key="10">
    <source>
        <dbReference type="ARBA" id="ARBA00022934"/>
    </source>
</evidence>
<evidence type="ECO:0000256" key="6">
    <source>
        <dbReference type="ARBA" id="ARBA00022454"/>
    </source>
</evidence>
<gene>
    <name evidence="15" type="ORF">TCAL_02847</name>
</gene>
<feature type="region of interest" description="Disordered" evidence="14">
    <location>
        <begin position="1"/>
        <end position="108"/>
    </location>
</feature>
<keyword evidence="10" id="KW-0164">Citrullination</keyword>
<keyword evidence="6" id="KW-0158">Chromosome</keyword>
<dbReference type="InterPro" id="IPR005579">
    <property type="entry name" value="Cgr1-like"/>
</dbReference>
<dbReference type="Proteomes" id="UP000318571">
    <property type="component" value="Chromosome 9"/>
</dbReference>
<keyword evidence="16" id="KW-1185">Reference proteome</keyword>
<comment type="function">
    <text evidence="13">Required for proper chromosome segregation during mitosis and error-free mitotic progression.</text>
</comment>
<dbReference type="OrthoDB" id="6374285at2759"/>
<dbReference type="AlphaFoldDB" id="A0A553NZB3"/>
<evidence type="ECO:0000256" key="14">
    <source>
        <dbReference type="SAM" id="MobiDB-lite"/>
    </source>
</evidence>
<dbReference type="InterPro" id="IPR026570">
    <property type="entry name" value="CCDC86"/>
</dbReference>
<dbReference type="EMBL" id="VCGU01000009">
    <property type="protein sequence ID" value="TRY70784.1"/>
    <property type="molecule type" value="Genomic_DNA"/>
</dbReference>
<comment type="similarity">
    <text evidence="4">Belongs to the CGR1 family.</text>
</comment>
<evidence type="ECO:0000256" key="11">
    <source>
        <dbReference type="ARBA" id="ARBA00023054"/>
    </source>
</evidence>